<gene>
    <name evidence="9" type="primary">siaM</name>
    <name evidence="9" type="ORF">PATL70BA_2605</name>
</gene>
<comment type="subcellular location">
    <subcellularLocation>
        <location evidence="1">Cell inner membrane</location>
        <topology evidence="1">Multi-pass membrane protein</topology>
    </subcellularLocation>
</comment>
<evidence type="ECO:0000256" key="6">
    <source>
        <dbReference type="ARBA" id="ARBA00023136"/>
    </source>
</evidence>
<keyword evidence="5 7" id="KW-1133">Transmembrane helix</keyword>
<dbReference type="GO" id="GO:0022857">
    <property type="term" value="F:transmembrane transporter activity"/>
    <property type="evidence" value="ECO:0007669"/>
    <property type="project" value="TreeGrafter"/>
</dbReference>
<dbReference type="PANTHER" id="PTHR33362:SF3">
    <property type="entry name" value="SIALIC ACID TRAP TRANSPORTER PERMEASE PROTEIN SIAT"/>
    <property type="match status" value="1"/>
</dbReference>
<evidence type="ECO:0000313" key="10">
    <source>
        <dbReference type="Proteomes" id="UP000279029"/>
    </source>
</evidence>
<dbReference type="AlphaFoldDB" id="A0A3P7PXY4"/>
<sequence>MEALLIFIVLIGLILLGVPIAVSLGITSIGAFILLGESQNLLMMAQRMYASTTGFTLLAIPFFILAGNLMNTSGITKKIFDFAEASVGHVWGGLGQVNIIASVIFSGMSGAAVADAAGLGMIEIKAMTDSGYDKKFSAAITAASSTIGPVIPPSIPFVIYGAMTGVSVGSLFLAGFLPGILMAITMIIAVSIISRKRNYPRQPKQSLEKRFEAFKKAFLPLLTPVIIIGGILSGWFTATEAAVVACIYALFLDLVVYHELRFKSIVSILANTVLHTVKVMFIISAAGFFGWLLTFLKVPEQIIITLTSVSDNKYILLLIIIGILLVLGMFLEGIAVLMITIPIFMPIILQLGVDPIQFGVVMILASMIGLLSPPVGMCLYAVSSISDVKIGALSKEVLPYLAGIFIVLLAVAGIPQISLLIPNLFR</sequence>
<dbReference type="InterPro" id="IPR010656">
    <property type="entry name" value="DctM"/>
</dbReference>
<dbReference type="EMBL" id="LR130778">
    <property type="protein sequence ID" value="VDN48507.1"/>
    <property type="molecule type" value="Genomic_DNA"/>
</dbReference>
<name>A0A3P7PXY4_9FIRM</name>
<dbReference type="Proteomes" id="UP000279029">
    <property type="component" value="Chromosome"/>
</dbReference>
<evidence type="ECO:0000313" key="9">
    <source>
        <dbReference type="EMBL" id="VDN48507.1"/>
    </source>
</evidence>
<accession>A0A3P7PXY4</accession>
<evidence type="ECO:0000256" key="2">
    <source>
        <dbReference type="ARBA" id="ARBA00022475"/>
    </source>
</evidence>
<evidence type="ECO:0000256" key="5">
    <source>
        <dbReference type="ARBA" id="ARBA00022989"/>
    </source>
</evidence>
<evidence type="ECO:0000256" key="3">
    <source>
        <dbReference type="ARBA" id="ARBA00022519"/>
    </source>
</evidence>
<dbReference type="Pfam" id="PF06808">
    <property type="entry name" value="DctM"/>
    <property type="match status" value="1"/>
</dbReference>
<organism evidence="9 10">
    <name type="scientific">Petrocella atlantisensis</name>
    <dbReference type="NCBI Taxonomy" id="2173034"/>
    <lineage>
        <taxon>Bacteria</taxon>
        <taxon>Bacillati</taxon>
        <taxon>Bacillota</taxon>
        <taxon>Clostridia</taxon>
        <taxon>Lachnospirales</taxon>
        <taxon>Vallitaleaceae</taxon>
        <taxon>Petrocella</taxon>
    </lineage>
</organism>
<evidence type="ECO:0000256" key="7">
    <source>
        <dbReference type="SAM" id="Phobius"/>
    </source>
</evidence>
<proteinExistence type="predicted"/>
<keyword evidence="10" id="KW-1185">Reference proteome</keyword>
<feature type="transmembrane region" description="Helical" evidence="7">
    <location>
        <begin position="6"/>
        <end position="36"/>
    </location>
</feature>
<dbReference type="OrthoDB" id="9777699at2"/>
<dbReference type="GO" id="GO:0005886">
    <property type="term" value="C:plasma membrane"/>
    <property type="evidence" value="ECO:0007669"/>
    <property type="project" value="UniProtKB-SubCell"/>
</dbReference>
<dbReference type="NCBIfam" id="TIGR00786">
    <property type="entry name" value="dctM"/>
    <property type="match status" value="1"/>
</dbReference>
<evidence type="ECO:0000259" key="8">
    <source>
        <dbReference type="Pfam" id="PF06808"/>
    </source>
</evidence>
<dbReference type="RefSeq" id="WP_125137628.1">
    <property type="nucleotide sequence ID" value="NZ_LR130778.1"/>
</dbReference>
<feature type="transmembrane region" description="Helical" evidence="7">
    <location>
        <begin position="48"/>
        <end position="70"/>
    </location>
</feature>
<feature type="transmembrane region" description="Helical" evidence="7">
    <location>
        <begin position="99"/>
        <end position="124"/>
    </location>
</feature>
<feature type="transmembrane region" description="Helical" evidence="7">
    <location>
        <begin position="242"/>
        <end position="260"/>
    </location>
</feature>
<dbReference type="PIRSF" id="PIRSF006066">
    <property type="entry name" value="HI0050"/>
    <property type="match status" value="1"/>
</dbReference>
<keyword evidence="2" id="KW-1003">Cell membrane</keyword>
<feature type="transmembrane region" description="Helical" evidence="7">
    <location>
        <begin position="314"/>
        <end position="344"/>
    </location>
</feature>
<reference evidence="9 10" key="1">
    <citation type="submission" date="2018-09" db="EMBL/GenBank/DDBJ databases">
        <authorList>
            <person name="Postec A."/>
        </authorList>
    </citation>
    <scope>NUCLEOTIDE SEQUENCE [LARGE SCALE GENOMIC DNA]</scope>
    <source>
        <strain evidence="9">70B-A</strain>
    </source>
</reference>
<feature type="transmembrane region" description="Helical" evidence="7">
    <location>
        <begin position="171"/>
        <end position="193"/>
    </location>
</feature>
<keyword evidence="3" id="KW-0997">Cell inner membrane</keyword>
<feature type="transmembrane region" description="Helical" evidence="7">
    <location>
        <begin position="402"/>
        <end position="425"/>
    </location>
</feature>
<keyword evidence="4 7" id="KW-0812">Transmembrane</keyword>
<dbReference type="PANTHER" id="PTHR33362">
    <property type="entry name" value="SIALIC ACID TRAP TRANSPORTER PERMEASE PROTEIN SIAT-RELATED"/>
    <property type="match status" value="1"/>
</dbReference>
<feature type="transmembrane region" description="Helical" evidence="7">
    <location>
        <begin position="272"/>
        <end position="294"/>
    </location>
</feature>
<feature type="domain" description="TRAP C4-dicarboxylate transport system permease DctM subunit" evidence="8">
    <location>
        <begin position="7"/>
        <end position="417"/>
    </location>
</feature>
<feature type="transmembrane region" description="Helical" evidence="7">
    <location>
        <begin position="356"/>
        <end position="382"/>
    </location>
</feature>
<feature type="transmembrane region" description="Helical" evidence="7">
    <location>
        <begin position="214"/>
        <end position="236"/>
    </location>
</feature>
<keyword evidence="6 7" id="KW-0472">Membrane</keyword>
<protein>
    <submittedName>
        <fullName evidence="9">Sialic acid TRAP transporter large permease protein SiaM</fullName>
    </submittedName>
</protein>
<dbReference type="InterPro" id="IPR004681">
    <property type="entry name" value="TRAP_DctM"/>
</dbReference>
<evidence type="ECO:0000256" key="4">
    <source>
        <dbReference type="ARBA" id="ARBA00022692"/>
    </source>
</evidence>
<evidence type="ECO:0000256" key="1">
    <source>
        <dbReference type="ARBA" id="ARBA00004429"/>
    </source>
</evidence>
<dbReference type="KEGG" id="cbar:PATL70BA_2605"/>
<feature type="transmembrane region" description="Helical" evidence="7">
    <location>
        <begin position="136"/>
        <end position="159"/>
    </location>
</feature>